<keyword evidence="4 8" id="KW-0560">Oxidoreductase</keyword>
<feature type="binding site" description="axial binding residue" evidence="7">
    <location>
        <position position="422"/>
    </location>
    <ligand>
        <name>heme</name>
        <dbReference type="ChEBI" id="CHEBI:30413"/>
    </ligand>
    <ligandPart>
        <name>Fe</name>
        <dbReference type="ChEBI" id="CHEBI:18248"/>
    </ligandPart>
</feature>
<dbReference type="STRING" id="1116229.S3D0N9"/>
<comment type="cofactor">
    <cofactor evidence="1 7">
        <name>heme</name>
        <dbReference type="ChEBI" id="CHEBI:30413"/>
    </cofactor>
</comment>
<dbReference type="PRINTS" id="PR00463">
    <property type="entry name" value="EP450I"/>
</dbReference>
<dbReference type="InterPro" id="IPR002401">
    <property type="entry name" value="Cyt_P450_E_grp-I"/>
</dbReference>
<keyword evidence="7 8" id="KW-0349">Heme</keyword>
<evidence type="ECO:0000256" key="4">
    <source>
        <dbReference type="ARBA" id="ARBA00023002"/>
    </source>
</evidence>
<dbReference type="PANTHER" id="PTHR24305">
    <property type="entry name" value="CYTOCHROME P450"/>
    <property type="match status" value="1"/>
</dbReference>
<comment type="similarity">
    <text evidence="2 8">Belongs to the cytochrome P450 family.</text>
</comment>
<evidence type="ECO:0000256" key="7">
    <source>
        <dbReference type="PIRSR" id="PIRSR602401-1"/>
    </source>
</evidence>
<accession>S3D0N9</accession>
<dbReference type="GO" id="GO:0016705">
    <property type="term" value="F:oxidoreductase activity, acting on paired donors, with incorporation or reduction of molecular oxygen"/>
    <property type="evidence" value="ECO:0007669"/>
    <property type="project" value="InterPro"/>
</dbReference>
<dbReference type="AlphaFoldDB" id="S3D0N9"/>
<dbReference type="InterPro" id="IPR036396">
    <property type="entry name" value="Cyt_P450_sf"/>
</dbReference>
<evidence type="ECO:0000313" key="11">
    <source>
        <dbReference type="Proteomes" id="UP000016922"/>
    </source>
</evidence>
<evidence type="ECO:0000256" key="1">
    <source>
        <dbReference type="ARBA" id="ARBA00001971"/>
    </source>
</evidence>
<dbReference type="Pfam" id="PF00067">
    <property type="entry name" value="p450"/>
    <property type="match status" value="1"/>
</dbReference>
<dbReference type="GO" id="GO:0005506">
    <property type="term" value="F:iron ion binding"/>
    <property type="evidence" value="ECO:0007669"/>
    <property type="project" value="InterPro"/>
</dbReference>
<organism evidence="10 11">
    <name type="scientific">Glarea lozoyensis (strain ATCC 20868 / MF5171)</name>
    <dbReference type="NCBI Taxonomy" id="1116229"/>
    <lineage>
        <taxon>Eukaryota</taxon>
        <taxon>Fungi</taxon>
        <taxon>Dikarya</taxon>
        <taxon>Ascomycota</taxon>
        <taxon>Pezizomycotina</taxon>
        <taxon>Leotiomycetes</taxon>
        <taxon>Helotiales</taxon>
        <taxon>Helotiaceae</taxon>
        <taxon>Glarea</taxon>
    </lineage>
</organism>
<dbReference type="SUPFAM" id="SSF48264">
    <property type="entry name" value="Cytochrome P450"/>
    <property type="match status" value="1"/>
</dbReference>
<evidence type="ECO:0000313" key="10">
    <source>
        <dbReference type="EMBL" id="EPE32097.1"/>
    </source>
</evidence>
<name>S3D0N9_GLAL2</name>
<dbReference type="Proteomes" id="UP000016922">
    <property type="component" value="Unassembled WGS sequence"/>
</dbReference>
<keyword evidence="6 8" id="KW-0503">Monooxygenase</keyword>
<dbReference type="eggNOG" id="KOG0156">
    <property type="taxonomic scope" value="Eukaryota"/>
</dbReference>
<reference evidence="10 11" key="1">
    <citation type="journal article" date="2013" name="BMC Genomics">
        <title>Genomics-driven discovery of the pneumocandin biosynthetic gene cluster in the fungus Glarea lozoyensis.</title>
        <authorList>
            <person name="Chen L."/>
            <person name="Yue Q."/>
            <person name="Zhang X."/>
            <person name="Xiang M."/>
            <person name="Wang C."/>
            <person name="Li S."/>
            <person name="Che Y."/>
            <person name="Ortiz-Lopez F.J."/>
            <person name="Bills G.F."/>
            <person name="Liu X."/>
            <person name="An Z."/>
        </authorList>
    </citation>
    <scope>NUCLEOTIDE SEQUENCE [LARGE SCALE GENOMIC DNA]</scope>
    <source>
        <strain evidence="11">ATCC 20868 / MF5171</strain>
    </source>
</reference>
<dbReference type="RefSeq" id="XP_008081152.1">
    <property type="nucleotide sequence ID" value="XM_008082961.1"/>
</dbReference>
<dbReference type="InterPro" id="IPR001128">
    <property type="entry name" value="Cyt_P450"/>
</dbReference>
<dbReference type="InterPro" id="IPR050121">
    <property type="entry name" value="Cytochrome_P450_monoxygenase"/>
</dbReference>
<evidence type="ECO:0000256" key="9">
    <source>
        <dbReference type="SAM" id="SignalP"/>
    </source>
</evidence>
<dbReference type="PANTHER" id="PTHR24305:SF157">
    <property type="entry name" value="N-ACETYLTRYPTOPHAN 6-HYDROXYLASE IVOC-RELATED"/>
    <property type="match status" value="1"/>
</dbReference>
<dbReference type="Gene3D" id="1.10.630.10">
    <property type="entry name" value="Cytochrome P450"/>
    <property type="match status" value="1"/>
</dbReference>
<feature type="chain" id="PRO_5004519368" evidence="9">
    <location>
        <begin position="17"/>
        <end position="481"/>
    </location>
</feature>
<dbReference type="KEGG" id="glz:GLAREA_12179"/>
<dbReference type="PRINTS" id="PR00385">
    <property type="entry name" value="P450"/>
</dbReference>
<sequence>MAFVTLLNLFLALAVAQVVSIFYTLFSRSLLSPLANIPGPRLAPLTSWYECYYDVFKPGQYVFKIKQLHEKYGPIVRITPREVSISDVEFLNTIYAPRPHFKRNKDFEKVKALGINTSIGAAVDHDLHRKRRESLNPFFSKKSVLNFAPQIQNKISQLDEIFSVSQNTGDVNVLANPDRAASMGSNVAGVLRGVKFSLHFSWVRTVVRMLPPSLSGRWIPQGVKDMLKFRQIIRQEVQQALDSKAGNENHHSVFVELRDSPTLPASEKTVQRLEDEATLLVMAGTESTAKSISIAHYHLLANPEIMTKLRTELSANPNASLTDLDQIPYLHAIALEANRLSFGLTGRNPRISPSETLSYTNPSSQKTYDLPPGTPISTSTLLVHTNESIFNSPWTFNPDRWLGQGIENKKYMLAFSKGPRQCIGMHLADAELVMAIKEMSRWDMELVGTDEKDVRFLHDYHVATPRLDSLGVRVSVIGKVG</sequence>
<dbReference type="CDD" id="cd11062">
    <property type="entry name" value="CYP58-like"/>
    <property type="match status" value="1"/>
</dbReference>
<dbReference type="EMBL" id="KE145360">
    <property type="protein sequence ID" value="EPE32097.1"/>
    <property type="molecule type" value="Genomic_DNA"/>
</dbReference>
<dbReference type="OrthoDB" id="3945418at2759"/>
<proteinExistence type="inferred from homology"/>
<keyword evidence="3 7" id="KW-0479">Metal-binding</keyword>
<evidence type="ECO:0000256" key="2">
    <source>
        <dbReference type="ARBA" id="ARBA00010617"/>
    </source>
</evidence>
<dbReference type="PROSITE" id="PS00086">
    <property type="entry name" value="CYTOCHROME_P450"/>
    <property type="match status" value="1"/>
</dbReference>
<keyword evidence="11" id="KW-1185">Reference proteome</keyword>
<evidence type="ECO:0000256" key="5">
    <source>
        <dbReference type="ARBA" id="ARBA00023004"/>
    </source>
</evidence>
<feature type="signal peptide" evidence="9">
    <location>
        <begin position="1"/>
        <end position="16"/>
    </location>
</feature>
<dbReference type="InterPro" id="IPR017972">
    <property type="entry name" value="Cyt_P450_CS"/>
</dbReference>
<evidence type="ECO:0000256" key="6">
    <source>
        <dbReference type="ARBA" id="ARBA00023033"/>
    </source>
</evidence>
<dbReference type="GO" id="GO:0004497">
    <property type="term" value="F:monooxygenase activity"/>
    <property type="evidence" value="ECO:0007669"/>
    <property type="project" value="UniProtKB-KW"/>
</dbReference>
<dbReference type="OMA" id="QYVFKIK"/>
<keyword evidence="5 7" id="KW-0408">Iron</keyword>
<gene>
    <name evidence="10" type="ORF">GLAREA_12179</name>
</gene>
<dbReference type="HOGENOM" id="CLU_001570_14_4_1"/>
<protein>
    <submittedName>
        <fullName evidence="10">Cytochrome P450</fullName>
    </submittedName>
</protein>
<evidence type="ECO:0000256" key="8">
    <source>
        <dbReference type="RuleBase" id="RU000461"/>
    </source>
</evidence>
<evidence type="ECO:0000256" key="3">
    <source>
        <dbReference type="ARBA" id="ARBA00022723"/>
    </source>
</evidence>
<dbReference type="GO" id="GO:0020037">
    <property type="term" value="F:heme binding"/>
    <property type="evidence" value="ECO:0007669"/>
    <property type="project" value="InterPro"/>
</dbReference>
<keyword evidence="9" id="KW-0732">Signal</keyword>
<dbReference type="GeneID" id="19471220"/>